<dbReference type="InterPro" id="IPR011989">
    <property type="entry name" value="ARM-like"/>
</dbReference>
<dbReference type="GO" id="GO:0043161">
    <property type="term" value="P:proteasome-mediated ubiquitin-dependent protein catabolic process"/>
    <property type="evidence" value="ECO:0007669"/>
    <property type="project" value="TreeGrafter"/>
</dbReference>
<dbReference type="RefSeq" id="XP_002787296.1">
    <property type="nucleotide sequence ID" value="XM_002787250.1"/>
</dbReference>
<name>C5K8V1_PERM5</name>
<evidence type="ECO:0000313" key="3">
    <source>
        <dbReference type="EMBL" id="EER19092.1"/>
    </source>
</evidence>
<keyword evidence="3" id="KW-0647">Proteasome</keyword>
<evidence type="ECO:0000256" key="1">
    <source>
        <dbReference type="ARBA" id="ARBA00022737"/>
    </source>
</evidence>
<dbReference type="PANTHER" id="PTHR10943:SF2">
    <property type="entry name" value="26S PROTEASOME NON-ATPASE REGULATORY SUBUNIT 1"/>
    <property type="match status" value="1"/>
</dbReference>
<keyword evidence="4" id="KW-1185">Reference proteome</keyword>
<dbReference type="PANTHER" id="PTHR10943">
    <property type="entry name" value="26S PROTEASOME NON-ATPASE REGULATORY SUBUNIT"/>
    <property type="match status" value="1"/>
</dbReference>
<dbReference type="Gene3D" id="1.25.10.10">
    <property type="entry name" value="Leucine-rich Repeat Variant"/>
    <property type="match status" value="1"/>
</dbReference>
<dbReference type="InterPro" id="IPR048570">
    <property type="entry name" value="PSMD1_RPN2_N"/>
</dbReference>
<dbReference type="GO" id="GO:0034515">
    <property type="term" value="C:proteasome storage granule"/>
    <property type="evidence" value="ECO:0007669"/>
    <property type="project" value="TreeGrafter"/>
</dbReference>
<dbReference type="GO" id="GO:0008540">
    <property type="term" value="C:proteasome regulatory particle, base subcomplex"/>
    <property type="evidence" value="ECO:0007669"/>
    <property type="project" value="TreeGrafter"/>
</dbReference>
<evidence type="ECO:0000259" key="2">
    <source>
        <dbReference type="Pfam" id="PF21505"/>
    </source>
</evidence>
<protein>
    <submittedName>
        <fullName evidence="3">26s proteasome regulatory subunit rpn2, putative</fullName>
    </submittedName>
</protein>
<reference evidence="3 4" key="1">
    <citation type="submission" date="2008-07" db="EMBL/GenBank/DDBJ databases">
        <authorList>
            <person name="El-Sayed N."/>
            <person name="Caler E."/>
            <person name="Inman J."/>
            <person name="Amedeo P."/>
            <person name="Hass B."/>
            <person name="Wortman J."/>
        </authorList>
    </citation>
    <scope>NUCLEOTIDE SEQUENCE [LARGE SCALE GENOMIC DNA]</scope>
    <source>
        <strain evidence="4">ATCC 50983 / TXsc</strain>
    </source>
</reference>
<dbReference type="InParanoid" id="C5K8V1"/>
<dbReference type="OrthoDB" id="261572at2759"/>
<gene>
    <name evidence="3" type="ORF">Pmar_PMAR026872</name>
</gene>
<dbReference type="GO" id="GO:0005634">
    <property type="term" value="C:nucleus"/>
    <property type="evidence" value="ECO:0007669"/>
    <property type="project" value="TreeGrafter"/>
</dbReference>
<sequence length="219" mass="24442">MVAEMLLYCKTNALEVVDDRQFRSKVLELLIKIYKTVPAGRDRDWAGLAQCYFLLNKPEEVGTMLRELLDDHDKFGRLMAMQIAFDLADSEAQQFCQTVSACDDLKLSDGGDTGVTEGDVKMEKAEAPAGDKKKECIANIKKILAGDAQTDLNLEFLYRNSATDLLLLDAIKANQPDERNSITHNGIVLCHALMQCGTTSDTFLRANLEWLGKAVYWAK</sequence>
<evidence type="ECO:0000313" key="4">
    <source>
        <dbReference type="Proteomes" id="UP000007800"/>
    </source>
</evidence>
<dbReference type="Proteomes" id="UP000007800">
    <property type="component" value="Unassembled WGS sequence"/>
</dbReference>
<keyword evidence="1" id="KW-0677">Repeat</keyword>
<dbReference type="AlphaFoldDB" id="C5K8V1"/>
<accession>C5K8V1</accession>
<dbReference type="GeneID" id="9039305"/>
<dbReference type="EMBL" id="GG671193">
    <property type="protein sequence ID" value="EER19092.1"/>
    <property type="molecule type" value="Genomic_DNA"/>
</dbReference>
<feature type="non-terminal residue" evidence="3">
    <location>
        <position position="219"/>
    </location>
</feature>
<feature type="domain" description="26S proteasome non-ATPase regulatory subunit 1/RPN2 N-terminal" evidence="2">
    <location>
        <begin position="3"/>
        <end position="160"/>
    </location>
</feature>
<organism evidence="4">
    <name type="scientific">Perkinsus marinus (strain ATCC 50983 / TXsc)</name>
    <dbReference type="NCBI Taxonomy" id="423536"/>
    <lineage>
        <taxon>Eukaryota</taxon>
        <taxon>Sar</taxon>
        <taxon>Alveolata</taxon>
        <taxon>Perkinsozoa</taxon>
        <taxon>Perkinsea</taxon>
        <taxon>Perkinsida</taxon>
        <taxon>Perkinsidae</taxon>
        <taxon>Perkinsus</taxon>
    </lineage>
</organism>
<proteinExistence type="predicted"/>
<dbReference type="Pfam" id="PF21505">
    <property type="entry name" value="RPN2_N"/>
    <property type="match status" value="1"/>
</dbReference>